<dbReference type="RefSeq" id="WP_031545306.1">
    <property type="nucleotide sequence ID" value="NZ_JANSWH010000045.1"/>
</dbReference>
<evidence type="ECO:0000256" key="1">
    <source>
        <dbReference type="ARBA" id="ARBA00022448"/>
    </source>
</evidence>
<feature type="binding site" evidence="8">
    <location>
        <position position="371"/>
    </location>
    <ligand>
        <name>[4Fe-4S] cluster</name>
        <dbReference type="ChEBI" id="CHEBI:49883"/>
        <label>1</label>
    </ligand>
</feature>
<evidence type="ECO:0000256" key="5">
    <source>
        <dbReference type="ARBA" id="ARBA00022982"/>
    </source>
</evidence>
<keyword evidence="1 8" id="KW-0813">Transport</keyword>
<evidence type="ECO:0000256" key="4">
    <source>
        <dbReference type="ARBA" id="ARBA00022737"/>
    </source>
</evidence>
<dbReference type="PROSITE" id="PS00198">
    <property type="entry name" value="4FE4S_FER_1"/>
    <property type="match status" value="2"/>
</dbReference>
<feature type="binding site" evidence="8">
    <location>
        <position position="368"/>
    </location>
    <ligand>
        <name>[4Fe-4S] cluster</name>
        <dbReference type="ChEBI" id="CHEBI:49883"/>
        <label>1</label>
    </ligand>
</feature>
<dbReference type="InterPro" id="IPR037225">
    <property type="entry name" value="Nuo51_FMN-bd_sf"/>
</dbReference>
<keyword evidence="5 8" id="KW-0249">Electron transport</keyword>
<evidence type="ECO:0000313" key="10">
    <source>
        <dbReference type="EMBL" id="PHU38614.1"/>
    </source>
</evidence>
<dbReference type="GO" id="GO:0051539">
    <property type="term" value="F:4 iron, 4 sulfur cluster binding"/>
    <property type="evidence" value="ECO:0007669"/>
    <property type="project" value="UniProtKB-KW"/>
</dbReference>
<keyword evidence="11" id="KW-1185">Reference proteome</keyword>
<dbReference type="GO" id="GO:0009055">
    <property type="term" value="F:electron transfer activity"/>
    <property type="evidence" value="ECO:0007669"/>
    <property type="project" value="InterPro"/>
</dbReference>
<reference evidence="10 11" key="2">
    <citation type="submission" date="2017-10" db="EMBL/GenBank/DDBJ databases">
        <authorList>
            <person name="Banno H."/>
            <person name="Chua N.-H."/>
        </authorList>
    </citation>
    <scope>NUCLEOTIDE SEQUENCE [LARGE SCALE GENOMIC DNA]</scope>
    <source>
        <strain evidence="10 11">JK623</strain>
    </source>
</reference>
<dbReference type="Gene3D" id="3.40.50.11540">
    <property type="entry name" value="NADH-ubiquinone oxidoreductase 51kDa subunit"/>
    <property type="match status" value="1"/>
</dbReference>
<proteinExistence type="inferred from homology"/>
<dbReference type="SUPFAM" id="SSF142019">
    <property type="entry name" value="Nqo1 FMN-binding domain-like"/>
    <property type="match status" value="1"/>
</dbReference>
<feature type="domain" description="4Fe-4S ferredoxin-type" evidence="9">
    <location>
        <begin position="395"/>
        <end position="425"/>
    </location>
</feature>
<feature type="binding site" evidence="8">
    <location>
        <position position="410"/>
    </location>
    <ligand>
        <name>[4Fe-4S] cluster</name>
        <dbReference type="ChEBI" id="CHEBI:49883"/>
        <label>2</label>
    </ligand>
</feature>
<feature type="binding site" evidence="8">
    <location>
        <position position="407"/>
    </location>
    <ligand>
        <name>[4Fe-4S] cluster</name>
        <dbReference type="ChEBI" id="CHEBI:49883"/>
        <label>2</label>
    </ligand>
</feature>
<dbReference type="Pfam" id="PF01512">
    <property type="entry name" value="Complex1_51K"/>
    <property type="match status" value="1"/>
</dbReference>
<reference evidence="10 11" key="1">
    <citation type="submission" date="2017-10" db="EMBL/GenBank/DDBJ databases">
        <title>Resolving the taxonomy of Roseburia spp., Eubacterium rectale and Agathobacter spp. through phylogenomic analysis.</title>
        <authorList>
            <person name="Sheridan P.O."/>
            <person name="Walker A.W."/>
            <person name="Duncan S.H."/>
            <person name="Scott K.P."/>
            <person name="Toole P.W.O."/>
            <person name="Luis P."/>
            <person name="Flint H.J."/>
        </authorList>
    </citation>
    <scope>NUCLEOTIDE SEQUENCE [LARGE SCALE GENOMIC DNA]</scope>
    <source>
        <strain evidence="10 11">JK623</strain>
    </source>
</reference>
<evidence type="ECO:0000256" key="2">
    <source>
        <dbReference type="ARBA" id="ARBA00022485"/>
    </source>
</evidence>
<feature type="binding site" evidence="8">
    <location>
        <position position="414"/>
    </location>
    <ligand>
        <name>[4Fe-4S] cluster</name>
        <dbReference type="ChEBI" id="CHEBI:49883"/>
        <label>1</label>
    </ligand>
</feature>
<comment type="function">
    <text evidence="8">Part of a membrane-bound complex that couples electron transfer with translocation of ions across the membrane.</text>
</comment>
<evidence type="ECO:0000259" key="9">
    <source>
        <dbReference type="PROSITE" id="PS51379"/>
    </source>
</evidence>
<dbReference type="Proteomes" id="UP000224563">
    <property type="component" value="Unassembled WGS sequence"/>
</dbReference>
<evidence type="ECO:0000256" key="3">
    <source>
        <dbReference type="ARBA" id="ARBA00022723"/>
    </source>
</evidence>
<dbReference type="Pfam" id="PF12838">
    <property type="entry name" value="Fer4_7"/>
    <property type="match status" value="1"/>
</dbReference>
<gene>
    <name evidence="8" type="primary">rnfC</name>
    <name evidence="10" type="ORF">CSX02_01910</name>
</gene>
<evidence type="ECO:0000256" key="7">
    <source>
        <dbReference type="ARBA" id="ARBA00023014"/>
    </source>
</evidence>
<dbReference type="GO" id="GO:0046872">
    <property type="term" value="F:metal ion binding"/>
    <property type="evidence" value="ECO:0007669"/>
    <property type="project" value="UniProtKB-KW"/>
</dbReference>
<evidence type="ECO:0000256" key="6">
    <source>
        <dbReference type="ARBA" id="ARBA00023004"/>
    </source>
</evidence>
<dbReference type="PANTHER" id="PTHR43034">
    <property type="entry name" value="ION-TRANSLOCATING OXIDOREDUCTASE COMPLEX SUBUNIT C"/>
    <property type="match status" value="1"/>
</dbReference>
<dbReference type="AlphaFoldDB" id="A0A2G3E5U3"/>
<comment type="subcellular location">
    <subcellularLocation>
        <location evidence="8">Cell membrane</location>
        <topology evidence="8">Peripheral membrane protein</topology>
    </subcellularLocation>
</comment>
<dbReference type="NCBIfam" id="NF003454">
    <property type="entry name" value="PRK05035.1"/>
    <property type="match status" value="1"/>
</dbReference>
<dbReference type="InterPro" id="IPR017900">
    <property type="entry name" value="4Fe4S_Fe_S_CS"/>
</dbReference>
<dbReference type="InterPro" id="IPR019554">
    <property type="entry name" value="Soluble_ligand-bd"/>
</dbReference>
<protein>
    <recommendedName>
        <fullName evidence="8">Ion-translocating oxidoreductase complex subunit C</fullName>
        <ecNumber evidence="8">7.-.-.-</ecNumber>
    </recommendedName>
    <alternativeName>
        <fullName evidence="8">Rnf electron transport complex subunit C</fullName>
    </alternativeName>
</protein>
<dbReference type="InterPro" id="IPR011538">
    <property type="entry name" value="Nuo51_FMN-bd"/>
</dbReference>
<comment type="similarity">
    <text evidence="8">Belongs to the 4Fe4S bacterial-type ferredoxin family. RnfC subfamily.</text>
</comment>
<feature type="domain" description="4Fe-4S ferredoxin-type" evidence="9">
    <location>
        <begin position="355"/>
        <end position="385"/>
    </location>
</feature>
<dbReference type="Gene3D" id="3.30.70.20">
    <property type="match status" value="1"/>
</dbReference>
<organism evidence="10 11">
    <name type="scientific">Agathobacter ruminis</name>
    <dbReference type="NCBI Taxonomy" id="1712665"/>
    <lineage>
        <taxon>Bacteria</taxon>
        <taxon>Bacillati</taxon>
        <taxon>Bacillota</taxon>
        <taxon>Clostridia</taxon>
        <taxon>Lachnospirales</taxon>
        <taxon>Lachnospiraceae</taxon>
        <taxon>Agathobacter</taxon>
    </lineage>
</organism>
<dbReference type="EMBL" id="PDYG01000005">
    <property type="protein sequence ID" value="PHU38614.1"/>
    <property type="molecule type" value="Genomic_DNA"/>
</dbReference>
<feature type="binding site" evidence="8">
    <location>
        <position position="404"/>
    </location>
    <ligand>
        <name>[4Fe-4S] cluster</name>
        <dbReference type="ChEBI" id="CHEBI:49883"/>
        <label>2</label>
    </ligand>
</feature>
<dbReference type="PROSITE" id="PS51379">
    <property type="entry name" value="4FE4S_FER_2"/>
    <property type="match status" value="2"/>
</dbReference>
<feature type="binding site" evidence="8">
    <location>
        <position position="375"/>
    </location>
    <ligand>
        <name>[4Fe-4S] cluster</name>
        <dbReference type="ChEBI" id="CHEBI:49883"/>
        <label>2</label>
    </ligand>
</feature>
<dbReference type="GO" id="GO:0005886">
    <property type="term" value="C:plasma membrane"/>
    <property type="evidence" value="ECO:0007669"/>
    <property type="project" value="UniProtKB-SubCell"/>
</dbReference>
<dbReference type="EC" id="7.-.-.-" evidence="8"/>
<dbReference type="GO" id="GO:0022900">
    <property type="term" value="P:electron transport chain"/>
    <property type="evidence" value="ECO:0007669"/>
    <property type="project" value="UniProtKB-UniRule"/>
</dbReference>
<keyword evidence="3 8" id="KW-0479">Metal-binding</keyword>
<name>A0A2G3E5U3_9FIRM</name>
<comment type="caution">
    <text evidence="10">The sequence shown here is derived from an EMBL/GenBank/DDBJ whole genome shotgun (WGS) entry which is preliminary data.</text>
</comment>
<evidence type="ECO:0000256" key="8">
    <source>
        <dbReference type="HAMAP-Rule" id="MF_00461"/>
    </source>
</evidence>
<dbReference type="PANTHER" id="PTHR43034:SF2">
    <property type="entry name" value="ION-TRANSLOCATING OXIDOREDUCTASE COMPLEX SUBUNIT C"/>
    <property type="match status" value="1"/>
</dbReference>
<keyword evidence="6 8" id="KW-0408">Iron</keyword>
<dbReference type="Pfam" id="PF13375">
    <property type="entry name" value="RnfC_N"/>
    <property type="match status" value="1"/>
</dbReference>
<comment type="subunit">
    <text evidence="8">The complex is composed of six subunits: RnfA, RnfB, RnfC, RnfD, RnfE and RnfG.</text>
</comment>
<dbReference type="Pfam" id="PF10531">
    <property type="entry name" value="SLBB"/>
    <property type="match status" value="1"/>
</dbReference>
<keyword evidence="7 8" id="KW-0411">Iron-sulfur</keyword>
<sequence>MGLKTFSGGVHPYEGKELAKDSVITEVLPKGVLVFPLSQHIGAPATPIVAVGDTVLKGQKIAEASGFVSSPIYSSVSGTVQKIEKHRVATGDMVESIFIESDDQFIEAGFTETEDVTKLSKDEIINKIKEAGVVGMGGAGFPTHVKLSPKEPDKIEYIIANCAECEPYLTADYRRMLENTDELVEGMKIILQLFPNAKGVFGVENNKMDCVSKLQERIANESRMEVCTLMTKYPQGGERQLIYAVTGRAINSKMLPADAGCIVDNVETIIAIYQAVKNGIPVMKRVSTVTGDAIEKPSNFLYSIGTPYQQLVDAAGLKTTPKKMISGGPMMGFSMFSLDIPTTKTSSSILCLSEDAVSENETIACINCGRCVEACPEKLIPSRLMKFSERNLLEDFEKWNGLECIECGSCSFVCPSKRQVAQSIKTTKKIVLAEKRKKAANK</sequence>
<dbReference type="InterPro" id="IPR017896">
    <property type="entry name" value="4Fe4S_Fe-S-bd"/>
</dbReference>
<dbReference type="HAMAP" id="MF_00461">
    <property type="entry name" value="RsxC_RnfC"/>
    <property type="match status" value="1"/>
</dbReference>
<keyword evidence="8" id="KW-1278">Translocase</keyword>
<dbReference type="NCBIfam" id="TIGR01945">
    <property type="entry name" value="rnfC"/>
    <property type="match status" value="1"/>
</dbReference>
<feature type="binding site" evidence="8">
    <location>
        <position position="365"/>
    </location>
    <ligand>
        <name>[4Fe-4S] cluster</name>
        <dbReference type="ChEBI" id="CHEBI:49883"/>
        <label>1</label>
    </ligand>
</feature>
<accession>A0A2G3E5U3</accession>
<dbReference type="InterPro" id="IPR026902">
    <property type="entry name" value="RnfC_N"/>
</dbReference>
<dbReference type="SUPFAM" id="SSF46548">
    <property type="entry name" value="alpha-helical ferredoxin"/>
    <property type="match status" value="1"/>
</dbReference>
<keyword evidence="8" id="KW-1003">Cell membrane</keyword>
<evidence type="ECO:0000313" key="11">
    <source>
        <dbReference type="Proteomes" id="UP000224563"/>
    </source>
</evidence>
<keyword evidence="8" id="KW-0472">Membrane</keyword>
<keyword evidence="2 8" id="KW-0004">4Fe-4S</keyword>
<dbReference type="InterPro" id="IPR010208">
    <property type="entry name" value="Ion_transpt_RnfC/RsxC"/>
</dbReference>
<keyword evidence="4 8" id="KW-0677">Repeat</keyword>
<comment type="cofactor">
    <cofactor evidence="8">
        <name>[4Fe-4S] cluster</name>
        <dbReference type="ChEBI" id="CHEBI:49883"/>
    </cofactor>
    <text evidence="8">Binds 2 [4Fe-4S] clusters per subunit.</text>
</comment>